<keyword evidence="1" id="KW-0175">Coiled coil</keyword>
<evidence type="ECO:0000313" key="3">
    <source>
        <dbReference type="Proteomes" id="UP000825935"/>
    </source>
</evidence>
<feature type="coiled-coil region" evidence="1">
    <location>
        <begin position="2"/>
        <end position="72"/>
    </location>
</feature>
<dbReference type="Proteomes" id="UP000825935">
    <property type="component" value="Chromosome 8"/>
</dbReference>
<proteinExistence type="predicted"/>
<evidence type="ECO:0000313" key="2">
    <source>
        <dbReference type="EMBL" id="KAH7431269.1"/>
    </source>
</evidence>
<dbReference type="EMBL" id="CM035413">
    <property type="protein sequence ID" value="KAH7431269.1"/>
    <property type="molecule type" value="Genomic_DNA"/>
</dbReference>
<accession>A0A8T2UFP8</accession>
<name>A0A8T2UFP8_CERRI</name>
<comment type="caution">
    <text evidence="2">The sequence shown here is derived from an EMBL/GenBank/DDBJ whole genome shotgun (WGS) entry which is preliminary data.</text>
</comment>
<sequence>MAPKLEEQLVTLEHTLRELIGKHKKEGDSGLNGVTRRVVALEAKVATLEKENESLREELLAIRKQHSRDQEELHTELTDMRTKLDSIHEEGEIVPKLEDIPMTIKECMEVVQSELETKKDGWVEVVKKNLRQEAKKNHHEEIHIVHTTIEEEQMRQARRLNVRISSLTETDRSPEQDGRRLCTLLGYHADEPLPFTRASRAGRDTTRSRALIIQFSDETGRRDFLIRRAVLSTTPGTPMYLDDDLTLMQVEQRRTCMPRVLQARREGHRALYRDGRVIIDGWPID</sequence>
<dbReference type="OMA" id="GYHADEP"/>
<gene>
    <name evidence="2" type="ORF">KP509_08G040000</name>
</gene>
<evidence type="ECO:0000256" key="1">
    <source>
        <dbReference type="SAM" id="Coils"/>
    </source>
</evidence>
<keyword evidence="3" id="KW-1185">Reference proteome</keyword>
<dbReference type="AlphaFoldDB" id="A0A8T2UFP8"/>
<dbReference type="OrthoDB" id="5988934at2759"/>
<organism evidence="2 3">
    <name type="scientific">Ceratopteris richardii</name>
    <name type="common">Triangle waterfern</name>
    <dbReference type="NCBI Taxonomy" id="49495"/>
    <lineage>
        <taxon>Eukaryota</taxon>
        <taxon>Viridiplantae</taxon>
        <taxon>Streptophyta</taxon>
        <taxon>Embryophyta</taxon>
        <taxon>Tracheophyta</taxon>
        <taxon>Polypodiopsida</taxon>
        <taxon>Polypodiidae</taxon>
        <taxon>Polypodiales</taxon>
        <taxon>Pteridineae</taxon>
        <taxon>Pteridaceae</taxon>
        <taxon>Parkerioideae</taxon>
        <taxon>Ceratopteris</taxon>
    </lineage>
</organism>
<reference evidence="2" key="1">
    <citation type="submission" date="2021-08" db="EMBL/GenBank/DDBJ databases">
        <title>WGS assembly of Ceratopteris richardii.</title>
        <authorList>
            <person name="Marchant D.B."/>
            <person name="Chen G."/>
            <person name="Jenkins J."/>
            <person name="Shu S."/>
            <person name="Leebens-Mack J."/>
            <person name="Grimwood J."/>
            <person name="Schmutz J."/>
            <person name="Soltis P."/>
            <person name="Soltis D."/>
            <person name="Chen Z.-H."/>
        </authorList>
    </citation>
    <scope>NUCLEOTIDE SEQUENCE</scope>
    <source>
        <strain evidence="2">Whitten #5841</strain>
        <tissue evidence="2">Leaf</tissue>
    </source>
</reference>
<protein>
    <submittedName>
        <fullName evidence="2">Uncharacterized protein</fullName>
    </submittedName>
</protein>